<gene>
    <name evidence="3" type="ORF">CAPTEDRAFT_181056</name>
</gene>
<dbReference type="AlphaFoldDB" id="R7U4T8"/>
<reference evidence="5" key="1">
    <citation type="submission" date="2012-12" db="EMBL/GenBank/DDBJ databases">
        <authorList>
            <person name="Hellsten U."/>
            <person name="Grimwood J."/>
            <person name="Chapman J.A."/>
            <person name="Shapiro H."/>
            <person name="Aerts A."/>
            <person name="Otillar R.P."/>
            <person name="Terry A.Y."/>
            <person name="Boore J.L."/>
            <person name="Simakov O."/>
            <person name="Marletaz F."/>
            <person name="Cho S.-J."/>
            <person name="Edsinger-Gonzales E."/>
            <person name="Havlak P."/>
            <person name="Kuo D.-H."/>
            <person name="Larsson T."/>
            <person name="Lv J."/>
            <person name="Arendt D."/>
            <person name="Savage R."/>
            <person name="Osoegawa K."/>
            <person name="de Jong P."/>
            <person name="Lindberg D.R."/>
            <person name="Seaver E.C."/>
            <person name="Weisblat D.A."/>
            <person name="Putnam N.H."/>
            <person name="Grigoriev I.V."/>
            <person name="Rokhsar D.S."/>
        </authorList>
    </citation>
    <scope>NUCLEOTIDE SEQUENCE</scope>
    <source>
        <strain evidence="5">I ESC-2004</strain>
    </source>
</reference>
<dbReference type="EMBL" id="AMQN01009264">
    <property type="status" value="NOT_ANNOTATED_CDS"/>
    <property type="molecule type" value="Genomic_DNA"/>
</dbReference>
<proteinExistence type="inferred from homology"/>
<dbReference type="GO" id="GO:0016491">
    <property type="term" value="F:oxidoreductase activity"/>
    <property type="evidence" value="ECO:0007669"/>
    <property type="project" value="UniProtKB-KW"/>
</dbReference>
<dbReference type="OMA" id="KTEYNDW"/>
<dbReference type="Proteomes" id="UP000014760">
    <property type="component" value="Unassembled WGS sequence"/>
</dbReference>
<keyword evidence="1" id="KW-0560">Oxidoreductase</keyword>
<comment type="similarity">
    <text evidence="2">Belongs to the short-chain dehydrogenases/reductases (SDR) family.</text>
</comment>
<dbReference type="Gene3D" id="3.40.50.720">
    <property type="entry name" value="NAD(P)-binding Rossmann-like Domain"/>
    <property type="match status" value="1"/>
</dbReference>
<dbReference type="FunCoup" id="R7U4T8">
    <property type="interactions" value="280"/>
</dbReference>
<dbReference type="PANTHER" id="PTHR43157">
    <property type="entry name" value="PHOSPHATIDYLINOSITOL-GLYCAN BIOSYNTHESIS CLASS F PROTEIN-RELATED"/>
    <property type="match status" value="1"/>
</dbReference>
<dbReference type="InterPro" id="IPR020904">
    <property type="entry name" value="Sc_DH/Rdtase_CS"/>
</dbReference>
<dbReference type="InterPro" id="IPR002347">
    <property type="entry name" value="SDR_fam"/>
</dbReference>
<dbReference type="PRINTS" id="PR00081">
    <property type="entry name" value="GDHRDH"/>
</dbReference>
<evidence type="ECO:0000313" key="3">
    <source>
        <dbReference type="EMBL" id="ELU01380.1"/>
    </source>
</evidence>
<dbReference type="InterPro" id="IPR036291">
    <property type="entry name" value="NAD(P)-bd_dom_sf"/>
</dbReference>
<organism evidence="3">
    <name type="scientific">Capitella teleta</name>
    <name type="common">Polychaete worm</name>
    <dbReference type="NCBI Taxonomy" id="283909"/>
    <lineage>
        <taxon>Eukaryota</taxon>
        <taxon>Metazoa</taxon>
        <taxon>Spiralia</taxon>
        <taxon>Lophotrochozoa</taxon>
        <taxon>Annelida</taxon>
        <taxon>Polychaeta</taxon>
        <taxon>Sedentaria</taxon>
        <taxon>Scolecida</taxon>
        <taxon>Capitellidae</taxon>
        <taxon>Capitella</taxon>
    </lineage>
</organism>
<dbReference type="PROSITE" id="PS00061">
    <property type="entry name" value="ADH_SHORT"/>
    <property type="match status" value="1"/>
</dbReference>
<evidence type="ECO:0000256" key="2">
    <source>
        <dbReference type="RuleBase" id="RU000363"/>
    </source>
</evidence>
<dbReference type="PANTHER" id="PTHR43157:SF31">
    <property type="entry name" value="PHOSPHATIDYLINOSITOL-GLYCAN BIOSYNTHESIS CLASS F PROTEIN"/>
    <property type="match status" value="1"/>
</dbReference>
<sequence length="330" mass="36167">MSFRFPRGVVPLSVLGTIAGGAILLRDTLVGGTSRYPGEEEIIGRTVVITGANSGLGRVTAEDLAKRGGKIIMACRDMKKCEEVKKEIIEATMNKSVHCRHLDLASLSSVRSFAEEFNANERRLDILVNNAGVMGISGRQKTEDGFEMHLGVNYLGPFLLTHLLLDKLKSSSPSRIINVTSAIYEAGYIDFDDLNCAKKYTHESAYAQSKLALTLFNTKLAQILENSKVSTYLVYPGLSKTNLGRHLSINNSMISGNIVKPFLSVTMKNAEQGMQTILMCALNPDLAEESGFYYKSCRMAPLKKIGKDQATADRLYAISRVWTGLGLEAK</sequence>
<evidence type="ECO:0000313" key="4">
    <source>
        <dbReference type="EnsemblMetazoa" id="CapteP181056"/>
    </source>
</evidence>
<reference evidence="3 5" key="2">
    <citation type="journal article" date="2013" name="Nature">
        <title>Insights into bilaterian evolution from three spiralian genomes.</title>
        <authorList>
            <person name="Simakov O."/>
            <person name="Marletaz F."/>
            <person name="Cho S.J."/>
            <person name="Edsinger-Gonzales E."/>
            <person name="Havlak P."/>
            <person name="Hellsten U."/>
            <person name="Kuo D.H."/>
            <person name="Larsson T."/>
            <person name="Lv J."/>
            <person name="Arendt D."/>
            <person name="Savage R."/>
            <person name="Osoegawa K."/>
            <person name="de Jong P."/>
            <person name="Grimwood J."/>
            <person name="Chapman J.A."/>
            <person name="Shapiro H."/>
            <person name="Aerts A."/>
            <person name="Otillar R.P."/>
            <person name="Terry A.Y."/>
            <person name="Boore J.L."/>
            <person name="Grigoriev I.V."/>
            <person name="Lindberg D.R."/>
            <person name="Seaver E.C."/>
            <person name="Weisblat D.A."/>
            <person name="Putnam N.H."/>
            <person name="Rokhsar D.S."/>
        </authorList>
    </citation>
    <scope>NUCLEOTIDE SEQUENCE</scope>
    <source>
        <strain evidence="3 5">I ESC-2004</strain>
    </source>
</reference>
<protein>
    <submittedName>
        <fullName evidence="3 4">Uncharacterized protein</fullName>
    </submittedName>
</protein>
<evidence type="ECO:0000256" key="1">
    <source>
        <dbReference type="ARBA" id="ARBA00023002"/>
    </source>
</evidence>
<evidence type="ECO:0000313" key="5">
    <source>
        <dbReference type="Proteomes" id="UP000014760"/>
    </source>
</evidence>
<reference evidence="4" key="3">
    <citation type="submission" date="2015-06" db="UniProtKB">
        <authorList>
            <consortium name="EnsemblMetazoa"/>
        </authorList>
    </citation>
    <scope>IDENTIFICATION</scope>
</reference>
<dbReference type="EMBL" id="KB305088">
    <property type="protein sequence ID" value="ELU01380.1"/>
    <property type="molecule type" value="Genomic_DNA"/>
</dbReference>
<dbReference type="EnsemblMetazoa" id="CapteT181056">
    <property type="protein sequence ID" value="CapteP181056"/>
    <property type="gene ID" value="CapteG181056"/>
</dbReference>
<accession>R7U4T8</accession>
<dbReference type="HOGENOM" id="CLU_010194_44_5_1"/>
<dbReference type="PRINTS" id="PR00080">
    <property type="entry name" value="SDRFAMILY"/>
</dbReference>
<dbReference type="OrthoDB" id="191139at2759"/>
<keyword evidence="5" id="KW-1185">Reference proteome</keyword>
<name>R7U4T8_CAPTE</name>
<dbReference type="Pfam" id="PF00106">
    <property type="entry name" value="adh_short"/>
    <property type="match status" value="1"/>
</dbReference>
<dbReference type="STRING" id="283909.R7U4T8"/>
<dbReference type="SUPFAM" id="SSF51735">
    <property type="entry name" value="NAD(P)-binding Rossmann-fold domains"/>
    <property type="match status" value="1"/>
</dbReference>